<dbReference type="AlphaFoldDB" id="A0A9F7TGM3"/>
<sequence length="226" mass="24775">MSVGRQQRRMLAAPFRFGSAFLNTGLGLKIIISAVERSRVCAPVFDSIRGSVTINYVGKNKVMKKILNVGEETYEAQAQMIAPDRRIDISAVEGSNVFAPVTYNSTGTLIINYFVITKFTNIGDAKTEPHAQVIVPLRRLSSYPPSGLRINICAFDGSTVCSPVFHNCTGTLTINYFRLVGIPKMLKLAPEARPEGGVCRQMSGNRATHVSQPVGWQSCDEQSQMD</sequence>
<reference evidence="2" key="2">
    <citation type="submission" date="2025-08" db="UniProtKB">
        <authorList>
            <consortium name="RefSeq"/>
        </authorList>
    </citation>
    <scope>IDENTIFICATION</scope>
    <source>
        <tissue evidence="2">Blood</tissue>
    </source>
</reference>
<dbReference type="RefSeq" id="XP_053536549.1">
    <property type="nucleotide sequence ID" value="XM_053680574.1"/>
</dbReference>
<evidence type="ECO:0000313" key="1">
    <source>
        <dbReference type="Proteomes" id="UP000221080"/>
    </source>
</evidence>
<dbReference type="OrthoDB" id="8954574at2759"/>
<dbReference type="KEGG" id="ipu:108265261"/>
<dbReference type="Proteomes" id="UP000221080">
    <property type="component" value="Chromosome 5"/>
</dbReference>
<gene>
    <name evidence="2" type="primary">LOC108265261</name>
</gene>
<keyword evidence="1" id="KW-1185">Reference proteome</keyword>
<reference evidence="1" key="1">
    <citation type="journal article" date="2016" name="Nat. Commun.">
        <title>The channel catfish genome sequence provides insights into the evolution of scale formation in teleosts.</title>
        <authorList>
            <person name="Liu Z."/>
            <person name="Liu S."/>
            <person name="Yao J."/>
            <person name="Bao L."/>
            <person name="Zhang J."/>
            <person name="Li Y."/>
            <person name="Jiang C."/>
            <person name="Sun L."/>
            <person name="Wang R."/>
            <person name="Zhang Y."/>
            <person name="Zhou T."/>
            <person name="Zeng Q."/>
            <person name="Fu Q."/>
            <person name="Gao S."/>
            <person name="Li N."/>
            <person name="Koren S."/>
            <person name="Jiang Y."/>
            <person name="Zimin A."/>
            <person name="Xu P."/>
            <person name="Phillippy A.M."/>
            <person name="Geng X."/>
            <person name="Song L."/>
            <person name="Sun F."/>
            <person name="Li C."/>
            <person name="Wang X."/>
            <person name="Chen A."/>
            <person name="Jin Y."/>
            <person name="Yuan Z."/>
            <person name="Yang Y."/>
            <person name="Tan S."/>
            <person name="Peatman E."/>
            <person name="Lu J."/>
            <person name="Qin Z."/>
            <person name="Dunham R."/>
            <person name="Li Z."/>
            <person name="Sonstegard T."/>
            <person name="Feng J."/>
            <person name="Danzmann R.G."/>
            <person name="Schroeder S."/>
            <person name="Scheffler B."/>
            <person name="Duke M.V."/>
            <person name="Ballard L."/>
            <person name="Kucuktas H."/>
            <person name="Kaltenboeck L."/>
            <person name="Liu H."/>
            <person name="Armbruster J."/>
            <person name="Xie Y."/>
            <person name="Kirby M.L."/>
            <person name="Tian Y."/>
            <person name="Flanagan M.E."/>
            <person name="Mu W."/>
            <person name="Waldbieser G.C."/>
        </authorList>
    </citation>
    <scope>NUCLEOTIDE SEQUENCE [LARGE SCALE GENOMIC DNA]</scope>
    <source>
        <strain evidence="1">SDA103</strain>
    </source>
</reference>
<name>A0A9F7TGM3_ICTPU</name>
<accession>A0A9F7TGM3</accession>
<protein>
    <submittedName>
        <fullName evidence="2">Uncharacterized protein LOC108265261</fullName>
    </submittedName>
</protein>
<dbReference type="GeneID" id="108265261"/>
<evidence type="ECO:0000313" key="2">
    <source>
        <dbReference type="RefSeq" id="XP_053536549.1"/>
    </source>
</evidence>
<organism evidence="1 2">
    <name type="scientific">Ictalurus punctatus</name>
    <name type="common">Channel catfish</name>
    <name type="synonym">Silurus punctatus</name>
    <dbReference type="NCBI Taxonomy" id="7998"/>
    <lineage>
        <taxon>Eukaryota</taxon>
        <taxon>Metazoa</taxon>
        <taxon>Chordata</taxon>
        <taxon>Craniata</taxon>
        <taxon>Vertebrata</taxon>
        <taxon>Euteleostomi</taxon>
        <taxon>Actinopterygii</taxon>
        <taxon>Neopterygii</taxon>
        <taxon>Teleostei</taxon>
        <taxon>Ostariophysi</taxon>
        <taxon>Siluriformes</taxon>
        <taxon>Ictaluridae</taxon>
        <taxon>Ictalurus</taxon>
    </lineage>
</organism>
<proteinExistence type="predicted"/>